<dbReference type="STRING" id="2018661.A0A2A2K9B1"/>
<dbReference type="OrthoDB" id="5576026at2759"/>
<dbReference type="SMART" id="SM00355">
    <property type="entry name" value="ZnF_C2H2"/>
    <property type="match status" value="8"/>
</dbReference>
<comment type="subcellular location">
    <subcellularLocation>
        <location evidence="1">Nucleus</location>
    </subcellularLocation>
</comment>
<keyword evidence="8" id="KW-0539">Nucleus</keyword>
<keyword evidence="6" id="KW-0805">Transcription regulation</keyword>
<dbReference type="GO" id="GO:0008270">
    <property type="term" value="F:zinc ion binding"/>
    <property type="evidence" value="ECO:0007669"/>
    <property type="project" value="UniProtKB-KW"/>
</dbReference>
<feature type="domain" description="C2H2-type" evidence="11">
    <location>
        <begin position="194"/>
        <end position="219"/>
    </location>
</feature>
<keyword evidence="5" id="KW-0862">Zinc</keyword>
<evidence type="ECO:0000313" key="12">
    <source>
        <dbReference type="EMBL" id="PAV70505.1"/>
    </source>
</evidence>
<evidence type="ECO:0000256" key="10">
    <source>
        <dbReference type="SAM" id="MobiDB-lite"/>
    </source>
</evidence>
<proteinExistence type="predicted"/>
<feature type="compositionally biased region" description="Polar residues" evidence="10">
    <location>
        <begin position="36"/>
        <end position="46"/>
    </location>
</feature>
<dbReference type="Proteomes" id="UP000218231">
    <property type="component" value="Unassembled WGS sequence"/>
</dbReference>
<dbReference type="SUPFAM" id="SSF57667">
    <property type="entry name" value="beta-beta-alpha zinc fingers"/>
    <property type="match status" value="3"/>
</dbReference>
<accession>A0A2A2K9B1</accession>
<evidence type="ECO:0000259" key="11">
    <source>
        <dbReference type="PROSITE" id="PS50157"/>
    </source>
</evidence>
<protein>
    <recommendedName>
        <fullName evidence="11">C2H2-type domain-containing protein</fullName>
    </recommendedName>
</protein>
<gene>
    <name evidence="12" type="ORF">WR25_19398</name>
</gene>
<feature type="region of interest" description="Disordered" evidence="10">
    <location>
        <begin position="248"/>
        <end position="282"/>
    </location>
</feature>
<evidence type="ECO:0000256" key="3">
    <source>
        <dbReference type="ARBA" id="ARBA00022737"/>
    </source>
</evidence>
<dbReference type="Pfam" id="PF00096">
    <property type="entry name" value="zf-C2H2"/>
    <property type="match status" value="2"/>
</dbReference>
<dbReference type="PROSITE" id="PS50157">
    <property type="entry name" value="ZINC_FINGER_C2H2_2"/>
    <property type="match status" value="4"/>
</dbReference>
<evidence type="ECO:0000256" key="9">
    <source>
        <dbReference type="PROSITE-ProRule" id="PRU00042"/>
    </source>
</evidence>
<feature type="region of interest" description="Disordered" evidence="10">
    <location>
        <begin position="21"/>
        <end position="87"/>
    </location>
</feature>
<evidence type="ECO:0000313" key="13">
    <source>
        <dbReference type="Proteomes" id="UP000218231"/>
    </source>
</evidence>
<dbReference type="PANTHER" id="PTHR47772">
    <property type="entry name" value="ZINC FINGER PROTEIN 200"/>
    <property type="match status" value="1"/>
</dbReference>
<evidence type="ECO:0000256" key="6">
    <source>
        <dbReference type="ARBA" id="ARBA00023015"/>
    </source>
</evidence>
<keyword evidence="7" id="KW-0804">Transcription</keyword>
<keyword evidence="2" id="KW-0479">Metal-binding</keyword>
<evidence type="ECO:0000256" key="1">
    <source>
        <dbReference type="ARBA" id="ARBA00004123"/>
    </source>
</evidence>
<feature type="region of interest" description="Disordered" evidence="10">
    <location>
        <begin position="377"/>
        <end position="409"/>
    </location>
</feature>
<keyword evidence="3" id="KW-0677">Repeat</keyword>
<feature type="domain" description="C2H2-type" evidence="11">
    <location>
        <begin position="414"/>
        <end position="441"/>
    </location>
</feature>
<keyword evidence="13" id="KW-1185">Reference proteome</keyword>
<keyword evidence="4 9" id="KW-0863">Zinc-finger</keyword>
<evidence type="ECO:0000256" key="2">
    <source>
        <dbReference type="ARBA" id="ARBA00022723"/>
    </source>
</evidence>
<dbReference type="InterPro" id="IPR050636">
    <property type="entry name" value="C2H2-ZF_domain-containing"/>
</dbReference>
<feature type="domain" description="C2H2-type" evidence="11">
    <location>
        <begin position="165"/>
        <end position="187"/>
    </location>
</feature>
<dbReference type="Gene3D" id="3.30.160.60">
    <property type="entry name" value="Classic Zinc Finger"/>
    <property type="match status" value="4"/>
</dbReference>
<feature type="compositionally biased region" description="Polar residues" evidence="10">
    <location>
        <begin position="377"/>
        <end position="388"/>
    </location>
</feature>
<evidence type="ECO:0000256" key="7">
    <source>
        <dbReference type="ARBA" id="ARBA00023163"/>
    </source>
</evidence>
<sequence length="468" mass="52288">MSELTACTECGFTTKSAQEFAAHIEQHEEDHHRSSSGELSHTQTIEWTEESNSSGESNSPSPARTPTRNQATVIKPEPQEETFSPPKLESVIHLTPATVGKSNKVAHVCPHCNFKTFMSQHMKSHLEAHERHQGQMYQCDICQMQFSQKANMHRHRMRHSGVKPYECRFCKKRFFRKDQMQEHSMTHIKTGMDFDCPVAECPQQFSQHSSLRTHLEEMHNISSDQPASCKRCNLMFQNSRRLLLHYQTRHDESSSSDASSRKSSHSLSSAKRKRVTPPTSIPLISSKSITDQLQQMVQNEINAQQIPAEIQKTNVPEIEQTPTPTFPISNEDLLMLCLSGNAAALQNAAAVAVSAASSLGSTSFLPQTQLAVPWPAIQQSSQSPTETATAAHSPSIESGSSAESNEDSAKEGKLECEHCGIVYYDNTMFLLHKSLHTESDPFRCNLCGCQCGEKYLFTTHLIFANHST</sequence>
<dbReference type="PANTHER" id="PTHR47772:SF4">
    <property type="entry name" value="ZFP64 ZINC FINGER PROTEIN"/>
    <property type="match status" value="1"/>
</dbReference>
<dbReference type="FunFam" id="3.30.160.60:FF:001669">
    <property type="entry name" value="Uncharacterized protein, isoform B"/>
    <property type="match status" value="1"/>
</dbReference>
<comment type="caution">
    <text evidence="12">The sequence shown here is derived from an EMBL/GenBank/DDBJ whole genome shotgun (WGS) entry which is preliminary data.</text>
</comment>
<dbReference type="InterPro" id="IPR013087">
    <property type="entry name" value="Znf_C2H2_type"/>
</dbReference>
<dbReference type="EMBL" id="LIAE01009275">
    <property type="protein sequence ID" value="PAV70505.1"/>
    <property type="molecule type" value="Genomic_DNA"/>
</dbReference>
<reference evidence="12 13" key="1">
    <citation type="journal article" date="2017" name="Curr. Biol.">
        <title>Genome architecture and evolution of a unichromosomal asexual nematode.</title>
        <authorList>
            <person name="Fradin H."/>
            <person name="Zegar C."/>
            <person name="Gutwein M."/>
            <person name="Lucas J."/>
            <person name="Kovtun M."/>
            <person name="Corcoran D."/>
            <person name="Baugh L.R."/>
            <person name="Kiontke K."/>
            <person name="Gunsalus K."/>
            <person name="Fitch D.H."/>
            <person name="Piano F."/>
        </authorList>
    </citation>
    <scope>NUCLEOTIDE SEQUENCE [LARGE SCALE GENOMIC DNA]</scope>
    <source>
        <strain evidence="12">PF1309</strain>
    </source>
</reference>
<feature type="compositionally biased region" description="Basic and acidic residues" evidence="10">
    <location>
        <begin position="22"/>
        <end position="35"/>
    </location>
</feature>
<dbReference type="PROSITE" id="PS00028">
    <property type="entry name" value="ZINC_FINGER_C2H2_1"/>
    <property type="match status" value="6"/>
</dbReference>
<name>A0A2A2K9B1_9BILA</name>
<evidence type="ECO:0000256" key="8">
    <source>
        <dbReference type="ARBA" id="ARBA00023242"/>
    </source>
</evidence>
<dbReference type="AlphaFoldDB" id="A0A2A2K9B1"/>
<feature type="domain" description="C2H2-type" evidence="11">
    <location>
        <begin position="137"/>
        <end position="164"/>
    </location>
</feature>
<evidence type="ECO:0000256" key="5">
    <source>
        <dbReference type="ARBA" id="ARBA00022833"/>
    </source>
</evidence>
<organism evidence="12 13">
    <name type="scientific">Diploscapter pachys</name>
    <dbReference type="NCBI Taxonomy" id="2018661"/>
    <lineage>
        <taxon>Eukaryota</taxon>
        <taxon>Metazoa</taxon>
        <taxon>Ecdysozoa</taxon>
        <taxon>Nematoda</taxon>
        <taxon>Chromadorea</taxon>
        <taxon>Rhabditida</taxon>
        <taxon>Rhabditina</taxon>
        <taxon>Rhabditomorpha</taxon>
        <taxon>Rhabditoidea</taxon>
        <taxon>Rhabditidae</taxon>
        <taxon>Diploscapter</taxon>
    </lineage>
</organism>
<feature type="compositionally biased region" description="Low complexity" evidence="10">
    <location>
        <begin position="390"/>
        <end position="403"/>
    </location>
</feature>
<feature type="compositionally biased region" description="Low complexity" evidence="10">
    <location>
        <begin position="50"/>
        <end position="62"/>
    </location>
</feature>
<dbReference type="GO" id="GO:0005634">
    <property type="term" value="C:nucleus"/>
    <property type="evidence" value="ECO:0007669"/>
    <property type="project" value="UniProtKB-SubCell"/>
</dbReference>
<dbReference type="InterPro" id="IPR036236">
    <property type="entry name" value="Znf_C2H2_sf"/>
</dbReference>
<dbReference type="FunFam" id="3.30.160.60:FF:003608">
    <property type="entry name" value="Zinc finger and BTB domain-containing 32"/>
    <property type="match status" value="1"/>
</dbReference>
<evidence type="ECO:0000256" key="4">
    <source>
        <dbReference type="ARBA" id="ARBA00022771"/>
    </source>
</evidence>